<proteinExistence type="predicted"/>
<sequence>MPGSLRLGPGPSRTQSATFRPPGPAGADEGNDQGDGDDPRRVAHEILGQSHAVLVVATSRDTVGEWCPRELQGAVRGTAAA</sequence>
<evidence type="ECO:0000313" key="3">
    <source>
        <dbReference type="Proteomes" id="UP000635606"/>
    </source>
</evidence>
<dbReference type="EMBL" id="BOPH01000149">
    <property type="protein sequence ID" value="GIJ75078.1"/>
    <property type="molecule type" value="Genomic_DNA"/>
</dbReference>
<gene>
    <name evidence="2" type="ORF">Voc01_099950</name>
</gene>
<dbReference type="Proteomes" id="UP000635606">
    <property type="component" value="Unassembled WGS sequence"/>
</dbReference>
<evidence type="ECO:0000256" key="1">
    <source>
        <dbReference type="SAM" id="MobiDB-lite"/>
    </source>
</evidence>
<comment type="caution">
    <text evidence="2">The sequence shown here is derived from an EMBL/GenBank/DDBJ whole genome shotgun (WGS) entry which is preliminary data.</text>
</comment>
<evidence type="ECO:0000313" key="2">
    <source>
        <dbReference type="EMBL" id="GIJ75078.1"/>
    </source>
</evidence>
<name>A0A8J4A552_9ACTN</name>
<dbReference type="AlphaFoldDB" id="A0A8J4A552"/>
<keyword evidence="3" id="KW-1185">Reference proteome</keyword>
<organism evidence="2 3">
    <name type="scientific">Virgisporangium ochraceum</name>
    <dbReference type="NCBI Taxonomy" id="65505"/>
    <lineage>
        <taxon>Bacteria</taxon>
        <taxon>Bacillati</taxon>
        <taxon>Actinomycetota</taxon>
        <taxon>Actinomycetes</taxon>
        <taxon>Micromonosporales</taxon>
        <taxon>Micromonosporaceae</taxon>
        <taxon>Virgisporangium</taxon>
    </lineage>
</organism>
<accession>A0A8J4A552</accession>
<feature type="region of interest" description="Disordered" evidence="1">
    <location>
        <begin position="1"/>
        <end position="41"/>
    </location>
</feature>
<protein>
    <submittedName>
        <fullName evidence="2">Uncharacterized protein</fullName>
    </submittedName>
</protein>
<reference evidence="2" key="1">
    <citation type="submission" date="2021-01" db="EMBL/GenBank/DDBJ databases">
        <title>Whole genome shotgun sequence of Virgisporangium ochraceum NBRC 16418.</title>
        <authorList>
            <person name="Komaki H."/>
            <person name="Tamura T."/>
        </authorList>
    </citation>
    <scope>NUCLEOTIDE SEQUENCE</scope>
    <source>
        <strain evidence="2">NBRC 16418</strain>
    </source>
</reference>